<dbReference type="EMBL" id="BLXT01000184">
    <property type="protein sequence ID" value="GFN74952.1"/>
    <property type="molecule type" value="Genomic_DNA"/>
</dbReference>
<accession>A0AAV3XXH4</accession>
<comment type="caution">
    <text evidence="1">The sequence shown here is derived from an EMBL/GenBank/DDBJ whole genome shotgun (WGS) entry which is preliminary data.</text>
</comment>
<dbReference type="Proteomes" id="UP000735302">
    <property type="component" value="Unassembled WGS sequence"/>
</dbReference>
<reference evidence="1 2" key="1">
    <citation type="journal article" date="2021" name="Elife">
        <title>Chloroplast acquisition without the gene transfer in kleptoplastic sea slugs, Plakobranchus ocellatus.</title>
        <authorList>
            <person name="Maeda T."/>
            <person name="Takahashi S."/>
            <person name="Yoshida T."/>
            <person name="Shimamura S."/>
            <person name="Takaki Y."/>
            <person name="Nagai Y."/>
            <person name="Toyoda A."/>
            <person name="Suzuki Y."/>
            <person name="Arimoto A."/>
            <person name="Ishii H."/>
            <person name="Satoh N."/>
            <person name="Nishiyama T."/>
            <person name="Hasebe M."/>
            <person name="Maruyama T."/>
            <person name="Minagawa J."/>
            <person name="Obokata J."/>
            <person name="Shigenobu S."/>
        </authorList>
    </citation>
    <scope>NUCLEOTIDE SEQUENCE [LARGE SCALE GENOMIC DNA]</scope>
</reference>
<gene>
    <name evidence="1" type="ORF">PoB_000145800</name>
</gene>
<keyword evidence="2" id="KW-1185">Reference proteome</keyword>
<dbReference type="AlphaFoldDB" id="A0AAV3XXH4"/>
<protein>
    <submittedName>
        <fullName evidence="1">Uncharacterized protein</fullName>
    </submittedName>
</protein>
<name>A0AAV3XXH4_9GAST</name>
<organism evidence="1 2">
    <name type="scientific">Plakobranchus ocellatus</name>
    <dbReference type="NCBI Taxonomy" id="259542"/>
    <lineage>
        <taxon>Eukaryota</taxon>
        <taxon>Metazoa</taxon>
        <taxon>Spiralia</taxon>
        <taxon>Lophotrochozoa</taxon>
        <taxon>Mollusca</taxon>
        <taxon>Gastropoda</taxon>
        <taxon>Heterobranchia</taxon>
        <taxon>Euthyneura</taxon>
        <taxon>Panpulmonata</taxon>
        <taxon>Sacoglossa</taxon>
        <taxon>Placobranchoidea</taxon>
        <taxon>Plakobranchidae</taxon>
        <taxon>Plakobranchus</taxon>
    </lineage>
</organism>
<evidence type="ECO:0000313" key="2">
    <source>
        <dbReference type="Proteomes" id="UP000735302"/>
    </source>
</evidence>
<sequence length="105" mass="11817">MRKAIGLIPKLGQTNLYEHLALLSKHMNWVASSIIIRLGNGENYEGREDTLPDLVLLSGKDRPISWAVEQLTTKKDVRGSNPSPGEVNLSLLLLCQEKTRPLRWL</sequence>
<proteinExistence type="predicted"/>
<evidence type="ECO:0000313" key="1">
    <source>
        <dbReference type="EMBL" id="GFN74952.1"/>
    </source>
</evidence>